<dbReference type="InterPro" id="IPR042036">
    <property type="entry name" value="RRP8_N"/>
</dbReference>
<protein>
    <recommendedName>
        <fullName evidence="8 9">Ribosomal RNA-processing protein 8</fullName>
        <ecNumber evidence="9">2.1.1.-</ecNumber>
    </recommendedName>
</protein>
<accession>A0A8H7AIL0</accession>
<evidence type="ECO:0000313" key="11">
    <source>
        <dbReference type="EMBL" id="KAF7508814.1"/>
    </source>
</evidence>
<keyword evidence="6 9" id="KW-0949">S-adenosyl-L-methionine</keyword>
<evidence type="ECO:0000256" key="1">
    <source>
        <dbReference type="ARBA" id="ARBA00004604"/>
    </source>
</evidence>
<sequence>MFAVPGWAVSAEPLVSPRPTVIASKTLAAEPAFPASRLKSKRRRRNENGSLSKSYLTSEDLHRLWKKEFGEGSGVEQKHAKSRKRKKQKIQPGSTLTHADHTVLEVHNESGSDIHAEDELDFKEDLKKPAEQKSALKCKNGKRKISTSDERVDKLLEKRATGDSAYLSHKTGPSKATLDSQSTSRNIKVRKSSQKPEELPPSTSMMMTPLQERMRVKLTSARFRHLNETLYTSPSSASLDLFTASPDLFAEYHAGFAQQVKSSWPQNPVDGYIGDIKSRAKVDFRMQSQPSTVKVLPLPRRKTGSCTIADLGCGDASLARAFQSTSKALGLRFHNFDLHAPNSTVTKADIANLPLRDGEADVAVFCLSLMGTNWISFIEEAWRVLRGDGKGELWVAEVKSRFGRITKDRVVENSVGKKRKLQKPKAQQERRAGLAKDDAEDLLEDDEDARIDETDITAFRDVVQRRGFVLQPESVNKHNKMFVSMIFTKTGIPVAGKHEGSKWNGHEYEKSAGWMAGRKKFIGQSIDDEGYLSPREESRSNAYQIHHNAFTTSAFPALLALARKTSESSHSQSQSYSDLQTIP</sequence>
<gene>
    <name evidence="11" type="ORF">GJ744_008691</name>
</gene>
<evidence type="ECO:0000256" key="4">
    <source>
        <dbReference type="ARBA" id="ARBA00022603"/>
    </source>
</evidence>
<feature type="region of interest" description="Disordered" evidence="10">
    <location>
        <begin position="34"/>
        <end position="53"/>
    </location>
</feature>
<comment type="similarity">
    <text evidence="2 9">Belongs to the methyltransferase superfamily. RRP8 family.</text>
</comment>
<keyword evidence="4 9" id="KW-0489">Methyltransferase</keyword>
<dbReference type="SUPFAM" id="SSF53335">
    <property type="entry name" value="S-adenosyl-L-methionine-dependent methyltransferases"/>
    <property type="match status" value="1"/>
</dbReference>
<organism evidence="11 12">
    <name type="scientific">Endocarpon pusillum</name>
    <dbReference type="NCBI Taxonomy" id="364733"/>
    <lineage>
        <taxon>Eukaryota</taxon>
        <taxon>Fungi</taxon>
        <taxon>Dikarya</taxon>
        <taxon>Ascomycota</taxon>
        <taxon>Pezizomycotina</taxon>
        <taxon>Eurotiomycetes</taxon>
        <taxon>Chaetothyriomycetidae</taxon>
        <taxon>Verrucariales</taxon>
        <taxon>Verrucariaceae</taxon>
        <taxon>Endocarpon</taxon>
    </lineage>
</organism>
<reference evidence="11" key="1">
    <citation type="submission" date="2020-02" db="EMBL/GenBank/DDBJ databases">
        <authorList>
            <person name="Palmer J.M."/>
        </authorList>
    </citation>
    <scope>NUCLEOTIDE SEQUENCE</scope>
    <source>
        <strain evidence="11">EPUS1.4</strain>
        <tissue evidence="11">Thallus</tissue>
    </source>
</reference>
<evidence type="ECO:0000256" key="2">
    <source>
        <dbReference type="ARBA" id="ARBA00006301"/>
    </source>
</evidence>
<dbReference type="Proteomes" id="UP000606974">
    <property type="component" value="Unassembled WGS sequence"/>
</dbReference>
<keyword evidence="3 9" id="KW-0698">rRNA processing</keyword>
<dbReference type="OrthoDB" id="10258825at2759"/>
<evidence type="ECO:0000256" key="10">
    <source>
        <dbReference type="SAM" id="MobiDB-lite"/>
    </source>
</evidence>
<feature type="region of interest" description="Disordered" evidence="10">
    <location>
        <begin position="68"/>
        <end position="101"/>
    </location>
</feature>
<dbReference type="EMBL" id="JAACFV010000049">
    <property type="protein sequence ID" value="KAF7508814.1"/>
    <property type="molecule type" value="Genomic_DNA"/>
</dbReference>
<keyword evidence="12" id="KW-1185">Reference proteome</keyword>
<comment type="subcellular location">
    <subcellularLocation>
        <location evidence="1 9">Nucleus</location>
        <location evidence="1 9">Nucleolus</location>
    </subcellularLocation>
</comment>
<feature type="compositionally biased region" description="Basic residues" evidence="10">
    <location>
        <begin position="80"/>
        <end position="89"/>
    </location>
</feature>
<evidence type="ECO:0000256" key="6">
    <source>
        <dbReference type="ARBA" id="ARBA00022691"/>
    </source>
</evidence>
<dbReference type="Gene3D" id="1.10.10.2150">
    <property type="entry name" value="Ribosomal RNA-processing protein 8, N-terminal domain"/>
    <property type="match status" value="1"/>
</dbReference>
<dbReference type="FunFam" id="1.10.10.2150:FF:000001">
    <property type="entry name" value="Ribosomal RNA-processing protein 8"/>
    <property type="match status" value="1"/>
</dbReference>
<comment type="function">
    <text evidence="9">S-adenosyl-L-methionine-dependent methyltransferase that specifically methylates the N(1) position of adenine in helix 25.1 in 25S rRNA. Required both for ribosomal 40S and 60S subunits biogenesis. Required for efficient pre-rRNA cleavage at site A2.</text>
</comment>
<feature type="region of interest" description="Disordered" evidence="10">
    <location>
        <begin position="416"/>
        <end position="439"/>
    </location>
</feature>
<dbReference type="GO" id="GO:0005730">
    <property type="term" value="C:nucleolus"/>
    <property type="evidence" value="ECO:0007669"/>
    <property type="project" value="UniProtKB-SubCell"/>
</dbReference>
<dbReference type="Pfam" id="PF05148">
    <property type="entry name" value="Methyltransf_8"/>
    <property type="match status" value="1"/>
</dbReference>
<dbReference type="AlphaFoldDB" id="A0A8H7AIL0"/>
<evidence type="ECO:0000256" key="8">
    <source>
        <dbReference type="ARBA" id="ARBA00076672"/>
    </source>
</evidence>
<feature type="region of interest" description="Disordered" evidence="10">
    <location>
        <begin position="163"/>
        <end position="204"/>
    </location>
</feature>
<dbReference type="GO" id="GO:0042273">
    <property type="term" value="P:ribosomal large subunit biogenesis"/>
    <property type="evidence" value="ECO:0007669"/>
    <property type="project" value="TreeGrafter"/>
</dbReference>
<dbReference type="InterPro" id="IPR007823">
    <property type="entry name" value="RRP8"/>
</dbReference>
<dbReference type="PANTHER" id="PTHR12787:SF0">
    <property type="entry name" value="RIBOSOMAL RNA-PROCESSING PROTEIN 8"/>
    <property type="match status" value="1"/>
</dbReference>
<name>A0A8H7AIL0_9EURO</name>
<dbReference type="GO" id="GO:0016433">
    <property type="term" value="F:rRNA (adenine) methyltransferase activity"/>
    <property type="evidence" value="ECO:0007669"/>
    <property type="project" value="TreeGrafter"/>
</dbReference>
<keyword evidence="5 9" id="KW-0808">Transferase</keyword>
<dbReference type="CDD" id="cd02440">
    <property type="entry name" value="AdoMet_MTases"/>
    <property type="match status" value="1"/>
</dbReference>
<feature type="compositionally biased region" description="Polar residues" evidence="10">
    <location>
        <begin position="177"/>
        <end position="186"/>
    </location>
</feature>
<dbReference type="PANTHER" id="PTHR12787">
    <property type="entry name" value="RIBOSOMAL RNA-PROCESSING PROTEIN 8"/>
    <property type="match status" value="1"/>
</dbReference>
<proteinExistence type="inferred from homology"/>
<keyword evidence="7 9" id="KW-0539">Nucleus</keyword>
<dbReference type="EC" id="2.1.1.-" evidence="9"/>
<evidence type="ECO:0000256" key="7">
    <source>
        <dbReference type="ARBA" id="ARBA00023242"/>
    </source>
</evidence>
<comment type="caution">
    <text evidence="11">The sequence shown here is derived from an EMBL/GenBank/DDBJ whole genome shotgun (WGS) entry which is preliminary data.</text>
</comment>
<dbReference type="InterPro" id="IPR029063">
    <property type="entry name" value="SAM-dependent_MTases_sf"/>
</dbReference>
<feature type="compositionally biased region" description="Basic and acidic residues" evidence="10">
    <location>
        <begin position="426"/>
        <end position="437"/>
    </location>
</feature>
<dbReference type="Gene3D" id="3.40.50.150">
    <property type="entry name" value="Vaccinia Virus protein VP39"/>
    <property type="match status" value="1"/>
</dbReference>
<evidence type="ECO:0000256" key="5">
    <source>
        <dbReference type="ARBA" id="ARBA00022679"/>
    </source>
</evidence>
<evidence type="ECO:0000256" key="3">
    <source>
        <dbReference type="ARBA" id="ARBA00022552"/>
    </source>
</evidence>
<evidence type="ECO:0000256" key="9">
    <source>
        <dbReference type="RuleBase" id="RU365074"/>
    </source>
</evidence>
<evidence type="ECO:0000313" key="12">
    <source>
        <dbReference type="Proteomes" id="UP000606974"/>
    </source>
</evidence>